<gene>
    <name evidence="3" type="ORF">QWY81_11805</name>
</gene>
<dbReference type="GO" id="GO:0008270">
    <property type="term" value="F:zinc ion binding"/>
    <property type="evidence" value="ECO:0007669"/>
    <property type="project" value="InterPro"/>
</dbReference>
<feature type="coiled-coil region" evidence="1">
    <location>
        <begin position="154"/>
        <end position="188"/>
    </location>
</feature>
<keyword evidence="3" id="KW-0540">Nuclease</keyword>
<dbReference type="Proteomes" id="UP001228636">
    <property type="component" value="Unassembled WGS sequence"/>
</dbReference>
<dbReference type="GO" id="GO:0004519">
    <property type="term" value="F:endonuclease activity"/>
    <property type="evidence" value="ECO:0007669"/>
    <property type="project" value="UniProtKB-KW"/>
</dbReference>
<feature type="domain" description="HNH nuclease" evidence="2">
    <location>
        <begin position="222"/>
        <end position="272"/>
    </location>
</feature>
<dbReference type="InterPro" id="IPR003615">
    <property type="entry name" value="HNH_nuc"/>
</dbReference>
<dbReference type="SMART" id="SM00507">
    <property type="entry name" value="HNHc"/>
    <property type="match status" value="1"/>
</dbReference>
<dbReference type="CDD" id="cd00085">
    <property type="entry name" value="HNHc"/>
    <property type="match status" value="1"/>
</dbReference>
<reference evidence="3 4" key="1">
    <citation type="journal article" date="2014" name="Int. J. Syst. Evol. Microbiol.">
        <title>Complete genome sequence of Corynebacterium casei LMG S-19264T (=DSM 44701T), isolated from a smear-ripened cheese.</title>
        <authorList>
            <consortium name="US DOE Joint Genome Institute (JGI-PGF)"/>
            <person name="Walter F."/>
            <person name="Albersmeier A."/>
            <person name="Kalinowski J."/>
            <person name="Ruckert C."/>
        </authorList>
    </citation>
    <scope>NUCLEOTIDE SEQUENCE [LARGE SCALE GENOMIC DNA]</scope>
    <source>
        <strain evidence="3 4">CECT 8670</strain>
    </source>
</reference>
<dbReference type="EMBL" id="JAUFQH010000010">
    <property type="protein sequence ID" value="MDN3620139.1"/>
    <property type="molecule type" value="Genomic_DNA"/>
</dbReference>
<dbReference type="InterPro" id="IPR002711">
    <property type="entry name" value="HNH"/>
</dbReference>
<dbReference type="Pfam" id="PF01844">
    <property type="entry name" value="HNH"/>
    <property type="match status" value="1"/>
</dbReference>
<keyword evidence="3" id="KW-0378">Hydrolase</keyword>
<evidence type="ECO:0000313" key="3">
    <source>
        <dbReference type="EMBL" id="MDN3620139.1"/>
    </source>
</evidence>
<protein>
    <submittedName>
        <fullName evidence="3">HNH endonuclease signature motif containing protein</fullName>
    </submittedName>
</protein>
<evidence type="ECO:0000256" key="1">
    <source>
        <dbReference type="SAM" id="Coils"/>
    </source>
</evidence>
<proteinExistence type="predicted"/>
<evidence type="ECO:0000259" key="2">
    <source>
        <dbReference type="SMART" id="SM00507"/>
    </source>
</evidence>
<accession>A0AAJ1VH95</accession>
<dbReference type="RefSeq" id="WP_290248737.1">
    <property type="nucleotide sequence ID" value="NZ_CP019336.1"/>
</dbReference>
<keyword evidence="1" id="KW-0175">Coiled coil</keyword>
<name>A0AAJ1VH95_9FLAO</name>
<dbReference type="AlphaFoldDB" id="A0AAJ1VH95"/>
<dbReference type="Gene3D" id="1.10.30.50">
    <property type="match status" value="1"/>
</dbReference>
<dbReference type="GO" id="GO:0003676">
    <property type="term" value="F:nucleic acid binding"/>
    <property type="evidence" value="ECO:0007669"/>
    <property type="project" value="InterPro"/>
</dbReference>
<keyword evidence="3" id="KW-0255">Endonuclease</keyword>
<sequence length="281" mass="33585">MKRFNNIELIQHLVDSPNWNLIECFMNEFRSKVDSTFICNTVQIKHKKEFKYEFQLKDTKEKSKDFFGTHKRHEFALSLGKKHFTFYIRLWFDKFEEKKDFTYLKVTPTNSKNKEIEKSKKEGYIKEVKSPEDINELINFIFFKCLGNYIEKPINKKIETIKSQEKYRQELEKEIEESIKLTKNERLKKSANYNKIPKQIIINKVDYQRNPFVIIDALKRAKGKCEKCNKDAPFIRDKNNSPYLEVHHKIPLSEKGEDTLKNVAALCPNCHRHAHYGKSTY</sequence>
<evidence type="ECO:0000313" key="4">
    <source>
        <dbReference type="Proteomes" id="UP001228636"/>
    </source>
</evidence>
<comment type="caution">
    <text evidence="3">The sequence shown here is derived from an EMBL/GenBank/DDBJ whole genome shotgun (WGS) entry which is preliminary data.</text>
</comment>
<organism evidence="3 4">
    <name type="scientific">Polaribacter sejongensis</name>
    <dbReference type="NCBI Taxonomy" id="985043"/>
    <lineage>
        <taxon>Bacteria</taxon>
        <taxon>Pseudomonadati</taxon>
        <taxon>Bacteroidota</taxon>
        <taxon>Flavobacteriia</taxon>
        <taxon>Flavobacteriales</taxon>
        <taxon>Flavobacteriaceae</taxon>
    </lineage>
</organism>